<comment type="caution">
    <text evidence="15">The sequence shown here is derived from an EMBL/GenBank/DDBJ whole genome shotgun (WGS) entry which is preliminary data.</text>
</comment>
<dbReference type="PANTHER" id="PTHR12430:SF0">
    <property type="entry name" value="TRANSLOCASE OF OUTER MITOCHONDRIAL MEMBRANE 20"/>
    <property type="match status" value="1"/>
</dbReference>
<dbReference type="InterPro" id="IPR002056">
    <property type="entry name" value="MAS20"/>
</dbReference>
<feature type="compositionally biased region" description="Low complexity" evidence="14">
    <location>
        <begin position="195"/>
        <end position="224"/>
    </location>
</feature>
<keyword evidence="4" id="KW-0812">Transmembrane</keyword>
<gene>
    <name evidence="15" type="ORF">Malapachy_0520</name>
</gene>
<dbReference type="GO" id="GO:0016031">
    <property type="term" value="P:tRNA import into mitochondrion"/>
    <property type="evidence" value="ECO:0007669"/>
    <property type="project" value="TreeGrafter"/>
</dbReference>
<dbReference type="FunFam" id="1.20.960.10:FF:000002">
    <property type="entry name" value="Mitochondrial import receptor subunit TOM20"/>
    <property type="match status" value="1"/>
</dbReference>
<dbReference type="Pfam" id="PF02064">
    <property type="entry name" value="MAS20"/>
    <property type="match status" value="1"/>
</dbReference>
<accession>A0A0M8MSP1</accession>
<dbReference type="GO" id="GO:0030150">
    <property type="term" value="P:protein import into mitochondrial matrix"/>
    <property type="evidence" value="ECO:0007669"/>
    <property type="project" value="TreeGrafter"/>
</dbReference>
<dbReference type="VEuPathDB" id="FungiDB:Malapachy_0520"/>
<name>A0A0M8MSP1_9BASI</name>
<keyword evidence="16" id="KW-1185">Reference proteome</keyword>
<evidence type="ECO:0000313" key="15">
    <source>
        <dbReference type="EMBL" id="KOS12851.1"/>
    </source>
</evidence>
<dbReference type="STRING" id="77020.A0A0M8MSP1"/>
<keyword evidence="8" id="KW-0496">Mitochondrion</keyword>
<evidence type="ECO:0000256" key="4">
    <source>
        <dbReference type="ARBA" id="ARBA00022692"/>
    </source>
</evidence>
<evidence type="ECO:0000256" key="5">
    <source>
        <dbReference type="ARBA" id="ARBA00022787"/>
    </source>
</evidence>
<dbReference type="AlphaFoldDB" id="A0A0M8MSP1"/>
<evidence type="ECO:0000256" key="2">
    <source>
        <dbReference type="ARBA" id="ARBA00005792"/>
    </source>
</evidence>
<keyword evidence="3" id="KW-0813">Transport</keyword>
<keyword evidence="9" id="KW-0472">Membrane</keyword>
<evidence type="ECO:0000256" key="9">
    <source>
        <dbReference type="ARBA" id="ARBA00023136"/>
    </source>
</evidence>
<organism evidence="15 16">
    <name type="scientific">Malassezia pachydermatis</name>
    <dbReference type="NCBI Taxonomy" id="77020"/>
    <lineage>
        <taxon>Eukaryota</taxon>
        <taxon>Fungi</taxon>
        <taxon>Dikarya</taxon>
        <taxon>Basidiomycota</taxon>
        <taxon>Ustilaginomycotina</taxon>
        <taxon>Malasseziomycetes</taxon>
        <taxon>Malasseziales</taxon>
        <taxon>Malasseziaceae</taxon>
        <taxon>Malassezia</taxon>
    </lineage>
</organism>
<dbReference type="Gene3D" id="1.20.960.10">
    <property type="entry name" value="Mitochondrial outer membrane translocase complex, subunit Tom20 domain"/>
    <property type="match status" value="1"/>
</dbReference>
<dbReference type="GO" id="GO:0008320">
    <property type="term" value="F:protein transmembrane transporter activity"/>
    <property type="evidence" value="ECO:0007669"/>
    <property type="project" value="TreeGrafter"/>
</dbReference>
<evidence type="ECO:0000256" key="11">
    <source>
        <dbReference type="ARBA" id="ARBA00068548"/>
    </source>
</evidence>
<dbReference type="RefSeq" id="XP_017990483.1">
    <property type="nucleotide sequence ID" value="XM_018135037.1"/>
</dbReference>
<keyword evidence="15" id="KW-0675">Receptor</keyword>
<feature type="region of interest" description="Disordered" evidence="14">
    <location>
        <begin position="155"/>
        <end position="229"/>
    </location>
</feature>
<dbReference type="InterPro" id="IPR023392">
    <property type="entry name" value="Tom20_dom_sf"/>
</dbReference>
<dbReference type="GO" id="GO:0030943">
    <property type="term" value="F:mitochondrion targeting sequence binding"/>
    <property type="evidence" value="ECO:0007669"/>
    <property type="project" value="TreeGrafter"/>
</dbReference>
<dbReference type="PRINTS" id="PR00351">
    <property type="entry name" value="OM20RECEPTOR"/>
</dbReference>
<keyword evidence="5" id="KW-1000">Mitochondrion outer membrane</keyword>
<dbReference type="OrthoDB" id="2154253at2759"/>
<evidence type="ECO:0000256" key="12">
    <source>
        <dbReference type="ARBA" id="ARBA00073975"/>
    </source>
</evidence>
<evidence type="ECO:0000256" key="6">
    <source>
        <dbReference type="ARBA" id="ARBA00022927"/>
    </source>
</evidence>
<keyword evidence="6" id="KW-0653">Protein transport</keyword>
<evidence type="ECO:0000256" key="1">
    <source>
        <dbReference type="ARBA" id="ARBA00004572"/>
    </source>
</evidence>
<proteinExistence type="inferred from homology"/>
<comment type="subcellular location">
    <subcellularLocation>
        <location evidence="1">Mitochondrion outer membrane</location>
        <topology evidence="1">Single-pass membrane protein</topology>
    </subcellularLocation>
</comment>
<keyword evidence="7" id="KW-1133">Transmembrane helix</keyword>
<reference evidence="15 16" key="1">
    <citation type="submission" date="2015-07" db="EMBL/GenBank/DDBJ databases">
        <title>Draft Genome Sequence of Malassezia furfur CBS1878 and Malassezia pachydermatis CBS1879.</title>
        <authorList>
            <person name="Triana S."/>
            <person name="Ohm R."/>
            <person name="Gonzalez A."/>
            <person name="DeCock H."/>
            <person name="Restrepo S."/>
            <person name="Celis A."/>
        </authorList>
    </citation>
    <scope>NUCLEOTIDE SEQUENCE [LARGE SCALE GENOMIC DNA]</scope>
    <source>
        <strain evidence="15 16">CBS 1879</strain>
    </source>
</reference>
<dbReference type="GeneID" id="28726912"/>
<evidence type="ECO:0000256" key="10">
    <source>
        <dbReference type="ARBA" id="ARBA00042705"/>
    </source>
</evidence>
<evidence type="ECO:0000313" key="16">
    <source>
        <dbReference type="Proteomes" id="UP000037751"/>
    </source>
</evidence>
<feature type="compositionally biased region" description="Basic and acidic residues" evidence="14">
    <location>
        <begin position="172"/>
        <end position="194"/>
    </location>
</feature>
<evidence type="ECO:0000256" key="8">
    <source>
        <dbReference type="ARBA" id="ARBA00023128"/>
    </source>
</evidence>
<dbReference type="PANTHER" id="PTHR12430">
    <property type="entry name" value="MITOCHONDRIAL IMPORT RECEPTOR SUBUNIT TOM20"/>
    <property type="match status" value="1"/>
</dbReference>
<evidence type="ECO:0000256" key="3">
    <source>
        <dbReference type="ARBA" id="ARBA00022448"/>
    </source>
</evidence>
<dbReference type="GO" id="GO:0005742">
    <property type="term" value="C:mitochondrial outer membrane translocase complex"/>
    <property type="evidence" value="ECO:0007669"/>
    <property type="project" value="InterPro"/>
</dbReference>
<evidence type="ECO:0000256" key="13">
    <source>
        <dbReference type="ARBA" id="ARBA00080405"/>
    </source>
</evidence>
<dbReference type="GO" id="GO:0006886">
    <property type="term" value="P:intracellular protein transport"/>
    <property type="evidence" value="ECO:0007669"/>
    <property type="project" value="InterPro"/>
</dbReference>
<comment type="similarity">
    <text evidence="2">Belongs to the Tom20 family.</text>
</comment>
<sequence length="255" mass="27298">MKITTAVSASAAALAAFALGYAVYFDYKRRNDPIFRKKLRKQSKQSAKVAKKEQKAAAQQETMMIEKAVKDVAEPGVLPDGVQEREAFFMEQVATGEALFAQGPTYHVPAAIAFFKALKVYPAPVELVMIYQKAVPKEVFDLIMKLVTRDAAVNGTGASKSAGLDEVDDDVDGKKSGEPKKEETDADTDAKTKPTSDQTATTTSTTDGETNAADAPATESTAETAEAKAEEIKDVFKEAVQEAAEAATEASTTEK</sequence>
<evidence type="ECO:0000256" key="14">
    <source>
        <dbReference type="SAM" id="MobiDB-lite"/>
    </source>
</evidence>
<evidence type="ECO:0000256" key="7">
    <source>
        <dbReference type="ARBA" id="ARBA00022989"/>
    </source>
</evidence>
<dbReference type="Proteomes" id="UP000037751">
    <property type="component" value="Unassembled WGS sequence"/>
</dbReference>
<dbReference type="GO" id="GO:0006605">
    <property type="term" value="P:protein targeting"/>
    <property type="evidence" value="ECO:0007669"/>
    <property type="project" value="InterPro"/>
</dbReference>
<dbReference type="SUPFAM" id="SSF47157">
    <property type="entry name" value="Mitochondrial import receptor subunit Tom20"/>
    <property type="match status" value="1"/>
</dbReference>
<protein>
    <recommendedName>
        <fullName evidence="11">Mitochondrial import receptor subunit TOM20</fullName>
    </recommendedName>
    <alternativeName>
        <fullName evidence="10">Mitochondrial 20 kDa outer membrane protein</fullName>
    </alternativeName>
    <alternativeName>
        <fullName evidence="12">Mitochondrial import receptor subunit tom20</fullName>
    </alternativeName>
    <alternativeName>
        <fullName evidence="13">Translocase of outer membrane 20 kDa subunit</fullName>
    </alternativeName>
</protein>
<dbReference type="EMBL" id="LGAV01000008">
    <property type="protein sequence ID" value="KOS12851.1"/>
    <property type="molecule type" value="Genomic_DNA"/>
</dbReference>